<organism evidence="4 5">
    <name type="scientific">Rhizobium altiplani</name>
    <dbReference type="NCBI Taxonomy" id="1864509"/>
    <lineage>
        <taxon>Bacteria</taxon>
        <taxon>Pseudomonadati</taxon>
        <taxon>Pseudomonadota</taxon>
        <taxon>Alphaproteobacteria</taxon>
        <taxon>Hyphomicrobiales</taxon>
        <taxon>Rhizobiaceae</taxon>
        <taxon>Rhizobium/Agrobacterium group</taxon>
        <taxon>Rhizobium</taxon>
    </lineage>
</organism>
<feature type="domain" description="Response regulatory" evidence="3">
    <location>
        <begin position="1"/>
        <end position="103"/>
    </location>
</feature>
<dbReference type="PROSITE" id="PS50110">
    <property type="entry name" value="RESPONSE_REGULATORY"/>
    <property type="match status" value="1"/>
</dbReference>
<evidence type="ECO:0000256" key="1">
    <source>
        <dbReference type="ARBA" id="ARBA00022553"/>
    </source>
</evidence>
<dbReference type="Pfam" id="PF00072">
    <property type="entry name" value="Response_reg"/>
    <property type="match status" value="1"/>
</dbReference>
<evidence type="ECO:0000259" key="3">
    <source>
        <dbReference type="PROSITE" id="PS50110"/>
    </source>
</evidence>
<dbReference type="InterPro" id="IPR001789">
    <property type="entry name" value="Sig_transdc_resp-reg_receiver"/>
</dbReference>
<evidence type="ECO:0000313" key="5">
    <source>
        <dbReference type="Proteomes" id="UP000068164"/>
    </source>
</evidence>
<evidence type="ECO:0000256" key="2">
    <source>
        <dbReference type="PROSITE-ProRule" id="PRU00169"/>
    </source>
</evidence>
<dbReference type="Proteomes" id="UP000068164">
    <property type="component" value="Unassembled WGS sequence"/>
</dbReference>
<comment type="caution">
    <text evidence="4">The sequence shown here is derived from an EMBL/GenBank/DDBJ whole genome shotgun (WGS) entry which is preliminary data.</text>
</comment>
<proteinExistence type="predicted"/>
<keyword evidence="5" id="KW-1185">Reference proteome</keyword>
<dbReference type="GO" id="GO:0000160">
    <property type="term" value="P:phosphorelay signal transduction system"/>
    <property type="evidence" value="ECO:0007669"/>
    <property type="project" value="InterPro"/>
</dbReference>
<dbReference type="AlphaFoldDB" id="A0A120FPZ3"/>
<dbReference type="PANTHER" id="PTHR44591:SF21">
    <property type="entry name" value="TWO-COMPONENT RESPONSE REGULATOR"/>
    <property type="match status" value="1"/>
</dbReference>
<keyword evidence="1 2" id="KW-0597">Phosphoprotein</keyword>
<accession>A0A120FPZ3</accession>
<dbReference type="InterPro" id="IPR050595">
    <property type="entry name" value="Bact_response_regulator"/>
</dbReference>
<dbReference type="EMBL" id="LNCD01000026">
    <property type="protein sequence ID" value="KWV57739.1"/>
    <property type="molecule type" value="Genomic_DNA"/>
</dbReference>
<dbReference type="SUPFAM" id="SSF52172">
    <property type="entry name" value="CheY-like"/>
    <property type="match status" value="1"/>
</dbReference>
<feature type="modified residue" description="4-aspartylphosphate" evidence="2">
    <location>
        <position position="40"/>
    </location>
</feature>
<name>A0A120FPZ3_9HYPH</name>
<protein>
    <submittedName>
        <fullName evidence="4">Two-component system response regulator</fullName>
    </submittedName>
</protein>
<gene>
    <name evidence="4" type="ORF">AS026_31010</name>
</gene>
<reference evidence="4 5" key="1">
    <citation type="submission" date="2015-11" db="EMBL/GenBank/DDBJ databases">
        <title>Draft Genome Sequence of the Strain BR 10423 (Rhizobium sp.) isolated from nodules of Mimosa pudica.</title>
        <authorList>
            <person name="Barauna A.C."/>
            <person name="Zilli J.E."/>
            <person name="Simoes-Araujo J.L."/>
            <person name="Reis V.M."/>
            <person name="James E.K."/>
            <person name="Reis F.B.Jr."/>
            <person name="Rouws L.F."/>
            <person name="Passos S.R."/>
            <person name="Gois S.R."/>
        </authorList>
    </citation>
    <scope>NUCLEOTIDE SEQUENCE [LARGE SCALE GENOMIC DNA]</scope>
    <source>
        <strain evidence="4 5">BR10423</strain>
    </source>
</reference>
<dbReference type="Gene3D" id="3.40.50.2300">
    <property type="match status" value="1"/>
</dbReference>
<sequence length="104" mass="11152">MMMTVDVVEDGGFEALEASNADDAILLLENTDDIVIVLTDIDMPGSMDGLVFAAAVRDRWPPIKVVIVSGKRQPSADQIPAGGVFIAKPYDARTMTEALTRMVA</sequence>
<evidence type="ECO:0000313" key="4">
    <source>
        <dbReference type="EMBL" id="KWV57739.1"/>
    </source>
</evidence>
<dbReference type="InterPro" id="IPR011006">
    <property type="entry name" value="CheY-like_superfamily"/>
</dbReference>
<dbReference type="PANTHER" id="PTHR44591">
    <property type="entry name" value="STRESS RESPONSE REGULATOR PROTEIN 1"/>
    <property type="match status" value="1"/>
</dbReference>